<accession>A0A9N9EY08</accession>
<evidence type="ECO:0000313" key="1">
    <source>
        <dbReference type="EMBL" id="CAG8695681.1"/>
    </source>
</evidence>
<feature type="non-terminal residue" evidence="1">
    <location>
        <position position="1"/>
    </location>
</feature>
<evidence type="ECO:0000313" key="2">
    <source>
        <dbReference type="Proteomes" id="UP000789570"/>
    </source>
</evidence>
<dbReference type="EMBL" id="CAJVPQ010007338">
    <property type="protein sequence ID" value="CAG8695681.1"/>
    <property type="molecule type" value="Genomic_DNA"/>
</dbReference>
<comment type="caution">
    <text evidence="1">The sequence shown here is derived from an EMBL/GenBank/DDBJ whole genome shotgun (WGS) entry which is preliminary data.</text>
</comment>
<dbReference type="Proteomes" id="UP000789570">
    <property type="component" value="Unassembled WGS sequence"/>
</dbReference>
<keyword evidence="2" id="KW-1185">Reference proteome</keyword>
<sequence>MLCLTKCKKHLRKAYEVKTMNWNIKSNIDNMQIDVDDISIHDDSNNDNLSNLVENDKAINIVKRLQEAAKKYYQEHTYHKRCRLLYTFWSTEKFTENINVEIDDSTSEQSNDEIE</sequence>
<dbReference type="AlphaFoldDB" id="A0A9N9EY08"/>
<protein>
    <submittedName>
        <fullName evidence="1">338_t:CDS:1</fullName>
    </submittedName>
</protein>
<gene>
    <name evidence="1" type="ORF">FCALED_LOCUS13204</name>
</gene>
<organism evidence="1 2">
    <name type="scientific">Funneliformis caledonium</name>
    <dbReference type="NCBI Taxonomy" id="1117310"/>
    <lineage>
        <taxon>Eukaryota</taxon>
        <taxon>Fungi</taxon>
        <taxon>Fungi incertae sedis</taxon>
        <taxon>Mucoromycota</taxon>
        <taxon>Glomeromycotina</taxon>
        <taxon>Glomeromycetes</taxon>
        <taxon>Glomerales</taxon>
        <taxon>Glomeraceae</taxon>
        <taxon>Funneliformis</taxon>
    </lineage>
</organism>
<proteinExistence type="predicted"/>
<reference evidence="1" key="1">
    <citation type="submission" date="2021-06" db="EMBL/GenBank/DDBJ databases">
        <authorList>
            <person name="Kallberg Y."/>
            <person name="Tangrot J."/>
            <person name="Rosling A."/>
        </authorList>
    </citation>
    <scope>NUCLEOTIDE SEQUENCE</scope>
    <source>
        <strain evidence="1">UK204</strain>
    </source>
</reference>
<name>A0A9N9EY08_9GLOM</name>